<dbReference type="Pfam" id="PF13173">
    <property type="entry name" value="AAA_14"/>
    <property type="match status" value="1"/>
</dbReference>
<dbReference type="InterPro" id="IPR027417">
    <property type="entry name" value="P-loop_NTPase"/>
</dbReference>
<dbReference type="InterPro" id="IPR003593">
    <property type="entry name" value="AAA+_ATPase"/>
</dbReference>
<feature type="domain" description="AAA+ ATPase" evidence="1">
    <location>
        <begin position="51"/>
        <end position="173"/>
    </location>
</feature>
<gene>
    <name evidence="2" type="ORF">RTLFYP15_02272</name>
</gene>
<dbReference type="Gene3D" id="3.40.50.300">
    <property type="entry name" value="P-loop containing nucleotide triphosphate hydrolases"/>
    <property type="match status" value="1"/>
</dbReference>
<dbReference type="InterPro" id="IPR041682">
    <property type="entry name" value="AAA_14"/>
</dbReference>
<evidence type="ECO:0000259" key="1">
    <source>
        <dbReference type="SMART" id="SM00382"/>
    </source>
</evidence>
<evidence type="ECO:0000313" key="2">
    <source>
        <dbReference type="EMBL" id="VYU38889.1"/>
    </source>
</evidence>
<protein>
    <recommendedName>
        <fullName evidence="1">AAA+ ATPase domain-containing protein</fullName>
    </recommendedName>
</protein>
<dbReference type="AlphaFoldDB" id="A0A6N3EHF6"/>
<dbReference type="PANTHER" id="PTHR33295">
    <property type="entry name" value="ATPASE"/>
    <property type="match status" value="1"/>
</dbReference>
<accession>A0A6N3EHF6</accession>
<dbReference type="PANTHER" id="PTHR33295:SF18">
    <property type="entry name" value="AAA+ ATPASE DOMAIN-CONTAINING PROTEIN"/>
    <property type="match status" value="1"/>
</dbReference>
<dbReference type="EMBL" id="CACRUQ010000021">
    <property type="protein sequence ID" value="VYU38889.1"/>
    <property type="molecule type" value="Genomic_DNA"/>
</dbReference>
<reference evidence="2" key="1">
    <citation type="submission" date="2019-11" db="EMBL/GenBank/DDBJ databases">
        <authorList>
            <person name="Feng L."/>
        </authorList>
    </citation>
    <scope>NUCLEOTIDE SEQUENCE</scope>
    <source>
        <strain evidence="2">RtorquesLFYP15</strain>
    </source>
</reference>
<dbReference type="RefSeq" id="WP_412291682.1">
    <property type="nucleotide sequence ID" value="NZ_CACRUQ010000021.1"/>
</dbReference>
<name>A0A6N3EHF6_9FIRM</name>
<dbReference type="SMART" id="SM00382">
    <property type="entry name" value="AAA"/>
    <property type="match status" value="1"/>
</dbReference>
<organism evidence="2">
    <name type="scientific">[Ruminococcus] torques</name>
    <dbReference type="NCBI Taxonomy" id="33039"/>
    <lineage>
        <taxon>Bacteria</taxon>
        <taxon>Bacillati</taxon>
        <taxon>Bacillota</taxon>
        <taxon>Clostridia</taxon>
        <taxon>Lachnospirales</taxon>
        <taxon>Lachnospiraceae</taxon>
        <taxon>Mediterraneibacter</taxon>
    </lineage>
</organism>
<dbReference type="SUPFAM" id="SSF52540">
    <property type="entry name" value="P-loop containing nucleoside triphosphate hydrolases"/>
    <property type="match status" value="1"/>
</dbReference>
<sequence>MEKWQDKALLEIKKKMRIVDGRNISAEDYPEKRDCYPKLYKYITEHNPDYNGKICALYGLRRTGKTVMMNQCISELPPEEKEKSVYILCKETCDMLEMEQVLDELYEKGKRLFFIDEVTLIEDLQVYGNVFSDYYRTMGAKIVIAGTDSFGIYMAKTDILYDRTILIHTSQIPYAEFKRICKKDLDTYIEYGGTLTNTTYKNNQNADEYLNTAIVENILHGLEGREEKRKHATVLTELYDRNELVSVIQKMINRFSYEITMKAINRSYKSAPLYATYQTDKSKYQGKLKIMFINDATKSALGIKNNDEMQTVVTQEDLEMIKKYLRFLDLYITIPTFQSLKRGGGRDLEILQQPGMIYAHATELLHQLEQDNVWNNTCEIEDKTIFIQRADQFVKGILLENIILSETYKCYQEIDRKRFYVSQLSVGPVDDLPDAEADLIIVDMEKKESYLFEIKHSDQVVDKQTRHLRNEDFINYISENFAPVKKCCVIYNGQPTRNGAIDYLNAEKFLMCIHEMDLSKRENLDKLFQTDEIEKEINPETKSKKKKAKKNNICLSR</sequence>
<proteinExistence type="predicted"/>